<comment type="caution">
    <text evidence="1">The sequence shown here is derived from an EMBL/GenBank/DDBJ whole genome shotgun (WGS) entry which is preliminary data.</text>
</comment>
<dbReference type="EMBL" id="JABFAE010000001">
    <property type="protein sequence ID" value="MBA0821181.1"/>
    <property type="molecule type" value="Genomic_DNA"/>
</dbReference>
<proteinExistence type="predicted"/>
<keyword evidence="2" id="KW-1185">Reference proteome</keyword>
<gene>
    <name evidence="1" type="ORF">Goarm_018052</name>
</gene>
<protein>
    <submittedName>
        <fullName evidence="1">Uncharacterized protein</fullName>
    </submittedName>
</protein>
<reference evidence="1 2" key="1">
    <citation type="journal article" date="2019" name="Genome Biol. Evol.">
        <title>Insights into the evolution of the New World diploid cottons (Gossypium, subgenus Houzingenia) based on genome sequencing.</title>
        <authorList>
            <person name="Grover C.E."/>
            <person name="Arick M.A. 2nd"/>
            <person name="Thrash A."/>
            <person name="Conover J.L."/>
            <person name="Sanders W.S."/>
            <person name="Peterson D.G."/>
            <person name="Frelichowski J.E."/>
            <person name="Scheffler J.A."/>
            <person name="Scheffler B.E."/>
            <person name="Wendel J.F."/>
        </authorList>
    </citation>
    <scope>NUCLEOTIDE SEQUENCE [LARGE SCALE GENOMIC DNA]</scope>
    <source>
        <strain evidence="1">6</strain>
        <tissue evidence="1">Leaf</tissue>
    </source>
</reference>
<dbReference type="Proteomes" id="UP000593575">
    <property type="component" value="Unassembled WGS sequence"/>
</dbReference>
<accession>A0A7J9IGG2</accession>
<organism evidence="1 2">
    <name type="scientific">Gossypium armourianum</name>
    <dbReference type="NCBI Taxonomy" id="34283"/>
    <lineage>
        <taxon>Eukaryota</taxon>
        <taxon>Viridiplantae</taxon>
        <taxon>Streptophyta</taxon>
        <taxon>Embryophyta</taxon>
        <taxon>Tracheophyta</taxon>
        <taxon>Spermatophyta</taxon>
        <taxon>Magnoliopsida</taxon>
        <taxon>eudicotyledons</taxon>
        <taxon>Gunneridae</taxon>
        <taxon>Pentapetalae</taxon>
        <taxon>rosids</taxon>
        <taxon>malvids</taxon>
        <taxon>Malvales</taxon>
        <taxon>Malvaceae</taxon>
        <taxon>Malvoideae</taxon>
        <taxon>Gossypium</taxon>
    </lineage>
</organism>
<evidence type="ECO:0000313" key="1">
    <source>
        <dbReference type="EMBL" id="MBA0821181.1"/>
    </source>
</evidence>
<evidence type="ECO:0000313" key="2">
    <source>
        <dbReference type="Proteomes" id="UP000593575"/>
    </source>
</evidence>
<sequence length="59" mass="6753">MKKVDLNCSVYGNYEISNPELNSSIGFIRLRKLPIISRASIWKDRIKSELNCGLLRLEG</sequence>
<name>A0A7J9IGG2_9ROSI</name>
<dbReference type="AlphaFoldDB" id="A0A7J9IGG2"/>